<sequence length="180" mass="20167">MALNPSRTASTPIFDTALPETGDACEAVEKLLAKMINLRSLCLRSIKNYIVEMPNRRKLGIKLDLSFNTRLRTMHLPGNILRNTLAGPPVAAGRMPPNLRSLFVEHRDNLRAIDIDLPDILIAYIPLLSLKSVIVDSNLPIWIEMEEGLRAVCGENRVKLDVSNLTKCDEFFIISEVDTE</sequence>
<gene>
    <name evidence="1" type="ORF">MCYG_01288</name>
</gene>
<dbReference type="Proteomes" id="UP000002035">
    <property type="component" value="Unassembled WGS sequence"/>
</dbReference>
<name>C5FES6_ARTOC</name>
<dbReference type="RefSeq" id="XP_002851184.1">
    <property type="nucleotide sequence ID" value="XM_002851138.1"/>
</dbReference>
<evidence type="ECO:0000313" key="2">
    <source>
        <dbReference type="Proteomes" id="UP000002035"/>
    </source>
</evidence>
<dbReference type="HOGENOM" id="CLU_1495823_0_0_1"/>
<proteinExistence type="predicted"/>
<evidence type="ECO:0000313" key="1">
    <source>
        <dbReference type="EMBL" id="EEQ28400.1"/>
    </source>
</evidence>
<reference evidence="2" key="1">
    <citation type="journal article" date="2012" name="MBio">
        <title>Comparative genome analysis of Trichophyton rubrum and related dermatophytes reveals candidate genes involved in infection.</title>
        <authorList>
            <person name="Martinez D.A."/>
            <person name="Oliver B.G."/>
            <person name="Graeser Y."/>
            <person name="Goldberg J.M."/>
            <person name="Li W."/>
            <person name="Martinez-Rossi N.M."/>
            <person name="Monod M."/>
            <person name="Shelest E."/>
            <person name="Barton R.C."/>
            <person name="Birch E."/>
            <person name="Brakhage A.A."/>
            <person name="Chen Z."/>
            <person name="Gurr S.J."/>
            <person name="Heiman D."/>
            <person name="Heitman J."/>
            <person name="Kosti I."/>
            <person name="Rossi A."/>
            <person name="Saif S."/>
            <person name="Samalova M."/>
            <person name="Saunders C.W."/>
            <person name="Shea T."/>
            <person name="Summerbell R.C."/>
            <person name="Xu J."/>
            <person name="Young S."/>
            <person name="Zeng Q."/>
            <person name="Birren B.W."/>
            <person name="Cuomo C.A."/>
            <person name="White T.C."/>
        </authorList>
    </citation>
    <scope>NUCLEOTIDE SEQUENCE [LARGE SCALE GENOMIC DNA]</scope>
    <source>
        <strain evidence="2">ATCC MYA-4605 / CBS 113480</strain>
    </source>
</reference>
<accession>C5FES6</accession>
<dbReference type="EMBL" id="DS995701">
    <property type="protein sequence ID" value="EEQ28400.1"/>
    <property type="molecule type" value="Genomic_DNA"/>
</dbReference>
<dbReference type="GeneID" id="9228805"/>
<dbReference type="AlphaFoldDB" id="C5FES6"/>
<organism evidence="1 2">
    <name type="scientific">Arthroderma otae (strain ATCC MYA-4605 / CBS 113480)</name>
    <name type="common">Microsporum canis</name>
    <dbReference type="NCBI Taxonomy" id="554155"/>
    <lineage>
        <taxon>Eukaryota</taxon>
        <taxon>Fungi</taxon>
        <taxon>Dikarya</taxon>
        <taxon>Ascomycota</taxon>
        <taxon>Pezizomycotina</taxon>
        <taxon>Eurotiomycetes</taxon>
        <taxon>Eurotiomycetidae</taxon>
        <taxon>Onygenales</taxon>
        <taxon>Arthrodermataceae</taxon>
        <taxon>Microsporum</taxon>
    </lineage>
</organism>
<keyword evidence="2" id="KW-1185">Reference proteome</keyword>
<protein>
    <submittedName>
        <fullName evidence="1">Uncharacterized protein</fullName>
    </submittedName>
</protein>
<dbReference type="VEuPathDB" id="FungiDB:MCYG_01288"/>